<dbReference type="EMBL" id="JAALHA020000006">
    <property type="protein sequence ID" value="MDR9895825.1"/>
    <property type="molecule type" value="Genomic_DNA"/>
</dbReference>
<gene>
    <name evidence="1" type="ORF">G7B40_014815</name>
</gene>
<dbReference type="RefSeq" id="WP_208339895.1">
    <property type="nucleotide sequence ID" value="NZ_CAWQFN010000577.1"/>
</dbReference>
<organism evidence="1 2">
    <name type="scientific">Aetokthonos hydrillicola Thurmond2011</name>
    <dbReference type="NCBI Taxonomy" id="2712845"/>
    <lineage>
        <taxon>Bacteria</taxon>
        <taxon>Bacillati</taxon>
        <taxon>Cyanobacteriota</taxon>
        <taxon>Cyanophyceae</taxon>
        <taxon>Nostocales</taxon>
        <taxon>Hapalosiphonaceae</taxon>
        <taxon>Aetokthonos</taxon>
    </lineage>
</organism>
<proteinExistence type="predicted"/>
<dbReference type="AlphaFoldDB" id="A0AAP5I6V5"/>
<reference evidence="2" key="1">
    <citation type="journal article" date="2021" name="Science">
        <title>Hunting the eagle killer: A cyanobacterial neurotoxin causes vacuolar myelinopathy.</title>
        <authorList>
            <person name="Breinlinger S."/>
            <person name="Phillips T.J."/>
            <person name="Haram B.N."/>
            <person name="Mares J."/>
            <person name="Martinez Yerena J.A."/>
            <person name="Hrouzek P."/>
            <person name="Sobotka R."/>
            <person name="Henderson W.M."/>
            <person name="Schmieder P."/>
            <person name="Williams S.M."/>
            <person name="Lauderdale J.D."/>
            <person name="Wilde H.D."/>
            <person name="Gerrin W."/>
            <person name="Kust A."/>
            <person name="Washington J.W."/>
            <person name="Wagner C."/>
            <person name="Geier B."/>
            <person name="Liebeke M."/>
            <person name="Enke H."/>
            <person name="Niedermeyer T.H.J."/>
            <person name="Wilde S.B."/>
        </authorList>
    </citation>
    <scope>NUCLEOTIDE SEQUENCE [LARGE SCALE GENOMIC DNA]</scope>
    <source>
        <strain evidence="2">Thurmond2011</strain>
    </source>
</reference>
<keyword evidence="2" id="KW-1185">Reference proteome</keyword>
<evidence type="ECO:0000313" key="2">
    <source>
        <dbReference type="Proteomes" id="UP000667802"/>
    </source>
</evidence>
<name>A0AAP5I6V5_9CYAN</name>
<evidence type="ECO:0000313" key="1">
    <source>
        <dbReference type="EMBL" id="MDR9895825.1"/>
    </source>
</evidence>
<dbReference type="Proteomes" id="UP000667802">
    <property type="component" value="Unassembled WGS sequence"/>
</dbReference>
<sequence>MIRSRERLKVAYVLLSHESKIPTAMKEQIKPTPRTGNTAKPTAFGVIRLLPSSFR</sequence>
<protein>
    <submittedName>
        <fullName evidence="1">Uncharacterized protein</fullName>
    </submittedName>
</protein>
<accession>A0AAP5I6V5</accession>
<comment type="caution">
    <text evidence="1">The sequence shown here is derived from an EMBL/GenBank/DDBJ whole genome shotgun (WGS) entry which is preliminary data.</text>
</comment>